<organism evidence="2 3">
    <name type="scientific">Mangrovibacter phragmitis</name>
    <dbReference type="NCBI Taxonomy" id="1691903"/>
    <lineage>
        <taxon>Bacteria</taxon>
        <taxon>Pseudomonadati</taxon>
        <taxon>Pseudomonadota</taxon>
        <taxon>Gammaproteobacteria</taxon>
        <taxon>Enterobacterales</taxon>
        <taxon>Enterobacteriaceae</taxon>
        <taxon>Mangrovibacter</taxon>
    </lineage>
</organism>
<accession>A0A1B7L4T6</accession>
<feature type="compositionally biased region" description="Basic and acidic residues" evidence="1">
    <location>
        <begin position="169"/>
        <end position="181"/>
    </location>
</feature>
<feature type="region of interest" description="Disordered" evidence="1">
    <location>
        <begin position="151"/>
        <end position="181"/>
    </location>
</feature>
<name>A0A1B7L4T6_9ENTR</name>
<evidence type="ECO:0000313" key="2">
    <source>
        <dbReference type="EMBL" id="OAT77429.1"/>
    </source>
</evidence>
<dbReference type="RefSeq" id="WP_064597077.1">
    <property type="nucleotide sequence ID" value="NZ_LYRP01000009.1"/>
</dbReference>
<dbReference type="EMBL" id="LYRP01000009">
    <property type="protein sequence ID" value="OAT77429.1"/>
    <property type="molecule type" value="Genomic_DNA"/>
</dbReference>
<reference evidence="3" key="1">
    <citation type="submission" date="2016-05" db="EMBL/GenBank/DDBJ databases">
        <authorList>
            <person name="Behera P."/>
            <person name="Vaishampayan P."/>
            <person name="Singh N."/>
            <person name="Raina V."/>
            <person name="Suar M."/>
            <person name="Pattnaik A."/>
            <person name="Rastogi G."/>
        </authorList>
    </citation>
    <scope>NUCLEOTIDE SEQUENCE [LARGE SCALE GENOMIC DNA]</scope>
    <source>
        <strain evidence="3">MP23</strain>
    </source>
</reference>
<evidence type="ECO:0000256" key="1">
    <source>
        <dbReference type="SAM" id="MobiDB-lite"/>
    </source>
</evidence>
<gene>
    <name evidence="2" type="ORF">A9B99_22060</name>
</gene>
<sequence>MTYLQLSHIYGYDPATVSRDWKARGLDISQTDEEIYQWVQDNVLTPLRGQTDLKEETQREQLRLAKAKADIEEMNADQLRRNLIEVDYVTESLSSYLLQLKNMLRSIPNTTYVELFSSEDANQLRETLKDKIDEVLRDIGNYEYEEEIEEYENGISESEEIIEDNESCSEEHTTASEDKAE</sequence>
<feature type="compositionally biased region" description="Acidic residues" evidence="1">
    <location>
        <begin position="151"/>
        <end position="168"/>
    </location>
</feature>
<dbReference type="AlphaFoldDB" id="A0A1B7L4T6"/>
<comment type="caution">
    <text evidence="2">The sequence shown here is derived from an EMBL/GenBank/DDBJ whole genome shotgun (WGS) entry which is preliminary data.</text>
</comment>
<dbReference type="OrthoDB" id="6631446at2"/>
<evidence type="ECO:0000313" key="3">
    <source>
        <dbReference type="Proteomes" id="UP000078225"/>
    </source>
</evidence>
<proteinExistence type="predicted"/>
<protein>
    <recommendedName>
        <fullName evidence="4">Phage DNA packaging protein Nu1</fullName>
    </recommendedName>
</protein>
<evidence type="ECO:0008006" key="4">
    <source>
        <dbReference type="Google" id="ProtNLM"/>
    </source>
</evidence>
<dbReference type="Proteomes" id="UP000078225">
    <property type="component" value="Unassembled WGS sequence"/>
</dbReference>
<keyword evidence="3" id="KW-1185">Reference proteome</keyword>